<comment type="caution">
    <text evidence="2">The sequence shown here is derived from an EMBL/GenBank/DDBJ whole genome shotgun (WGS) entry which is preliminary data.</text>
</comment>
<keyword evidence="3" id="KW-1185">Reference proteome</keyword>
<dbReference type="EMBL" id="VWPJ01000001">
    <property type="protein sequence ID" value="KAA5607464.1"/>
    <property type="molecule type" value="Genomic_DNA"/>
</dbReference>
<evidence type="ECO:0000313" key="2">
    <source>
        <dbReference type="EMBL" id="KAA5607464.1"/>
    </source>
</evidence>
<accession>A0A5M6IGW0</accession>
<keyword evidence="2" id="KW-0378">Hydrolase</keyword>
<dbReference type="Pfam" id="PF13472">
    <property type="entry name" value="Lipase_GDSL_2"/>
    <property type="match status" value="1"/>
</dbReference>
<gene>
    <name evidence="2" type="ORF">F1188_01485</name>
</gene>
<dbReference type="RefSeq" id="WP_150060597.1">
    <property type="nucleotide sequence ID" value="NZ_JACHII010000001.1"/>
</dbReference>
<feature type="domain" description="SGNH hydrolase-type esterase" evidence="1">
    <location>
        <begin position="7"/>
        <end position="209"/>
    </location>
</feature>
<reference evidence="2 3" key="1">
    <citation type="submission" date="2019-09" db="EMBL/GenBank/DDBJ databases">
        <title>Genome sequence of Roseospira marina, one of the more divergent members of the non-sulfur purple photosynthetic bacterial family, the Rhodospirillaceae.</title>
        <authorList>
            <person name="Meyer T."/>
            <person name="Kyndt J."/>
        </authorList>
    </citation>
    <scope>NUCLEOTIDE SEQUENCE [LARGE SCALE GENOMIC DNA]</scope>
    <source>
        <strain evidence="2 3">DSM 15113</strain>
    </source>
</reference>
<sequence length="228" mass="23550">MRKRILVFGDSNAWGFVPAVERRPLERYPEGVPWVDALSARLGNGVAVQVDAVPARTTDQDDAVSAEIFTPLRAHDFNGLTHLPAALVKATPADLVILALGTNDLKARFDRSAEAIARSVIGLADMVRTGGAASAYPSPAVLILAPAPIGSLAPWTAESFSGREGVGQALGPAVAAAAEVAGVPVVEAGVVIGRTHGCDGIHFTEADHAALAQALGVRVEALLRGTRS</sequence>
<dbReference type="Gene3D" id="3.40.50.1110">
    <property type="entry name" value="SGNH hydrolase"/>
    <property type="match status" value="1"/>
</dbReference>
<dbReference type="Proteomes" id="UP000324065">
    <property type="component" value="Unassembled WGS sequence"/>
</dbReference>
<dbReference type="InterPro" id="IPR036514">
    <property type="entry name" value="SGNH_hydro_sf"/>
</dbReference>
<proteinExistence type="predicted"/>
<dbReference type="GO" id="GO:0016788">
    <property type="term" value="F:hydrolase activity, acting on ester bonds"/>
    <property type="evidence" value="ECO:0007669"/>
    <property type="project" value="UniProtKB-ARBA"/>
</dbReference>
<dbReference type="InterPro" id="IPR013830">
    <property type="entry name" value="SGNH_hydro"/>
</dbReference>
<evidence type="ECO:0000313" key="3">
    <source>
        <dbReference type="Proteomes" id="UP000324065"/>
    </source>
</evidence>
<protein>
    <submittedName>
        <fullName evidence="2">Hydrolase</fullName>
    </submittedName>
</protein>
<dbReference type="SUPFAM" id="SSF52266">
    <property type="entry name" value="SGNH hydrolase"/>
    <property type="match status" value="1"/>
</dbReference>
<dbReference type="OrthoDB" id="164654at2"/>
<organism evidence="2 3">
    <name type="scientific">Roseospira marina</name>
    <dbReference type="NCBI Taxonomy" id="140057"/>
    <lineage>
        <taxon>Bacteria</taxon>
        <taxon>Pseudomonadati</taxon>
        <taxon>Pseudomonadota</taxon>
        <taxon>Alphaproteobacteria</taxon>
        <taxon>Rhodospirillales</taxon>
        <taxon>Rhodospirillaceae</taxon>
        <taxon>Roseospira</taxon>
    </lineage>
</organism>
<evidence type="ECO:0000259" key="1">
    <source>
        <dbReference type="Pfam" id="PF13472"/>
    </source>
</evidence>
<dbReference type="AlphaFoldDB" id="A0A5M6IGW0"/>
<name>A0A5M6IGW0_9PROT</name>